<dbReference type="AlphaFoldDB" id="A0A803MI82"/>
<evidence type="ECO:0000256" key="3">
    <source>
        <dbReference type="ARBA" id="ARBA00022737"/>
    </source>
</evidence>
<keyword evidence="4 7" id="KW-1133">Transmembrane helix</keyword>
<accession>A0A803MI82</accession>
<dbReference type="Gene3D" id="1.25.40.20">
    <property type="entry name" value="Ankyrin repeat-containing domain"/>
    <property type="match status" value="2"/>
</dbReference>
<protein>
    <recommendedName>
        <fullName evidence="8">PGG domain-containing protein</fullName>
    </recommendedName>
</protein>
<evidence type="ECO:0000313" key="10">
    <source>
        <dbReference type="Proteomes" id="UP000596660"/>
    </source>
</evidence>
<dbReference type="SMART" id="SM00248">
    <property type="entry name" value="ANK"/>
    <property type="match status" value="5"/>
</dbReference>
<sequence>NLTNKGGEQREHNNVSLKGFLGKFSELTKSLVYMRDFEGYTPVLRAVKCGRLGMARFLIKQYPQSVGIPDYKGRTILHHMGAQAADLVDDLKDIMPKELQPLVNRSRVKERELIKEMMDDELYIAAKKGELGDVGKRPPRDDEWFCRRTPGGSNIIHVVLRHANGNDKATAFVTTALSKWPILSMRQDNNGDTPLHLAAKWKTGVPMKLLVDASKKFLKQLDESEKAFHVAPWAVKNNKGSFPIHEALQADNLDGALDLLECDEEAAHRVDDLGETPLHAFAKYGFSIEKDEAKKFVKKLKGLSKDAAYLRDDEGLTPLLSAAKSGRFQVVQAILEYCPQSAYLRDSGGRTFLHLLRFTGEDVDESLANTFKNAGDQLFDIPEADTQRLVQDYEGSTPLHHAIRTGNSIAAIVLTQKCLKDEEQRELALVDKKGDTIPDLLASHDVPNEIITKIRKKVPKAVSLARSSYGIRKTEMKESANALSVVAALLATITFAAAFQVPGGFDGDDGSPVLLRKPAFIIFVITNTIAMCCSMLCLFLLLWVMGIGKMHGSLVVLDLCIHLLRASFYLTLLTFTMGVFVVTAKKSLWLAILVCGLCFVAFVLTFRRSINFLAKCINLTPEIKKNAKSIGEDSEKSPAIGNSAASDGIHVEINQFNTVVDLH</sequence>
<evidence type="ECO:0000256" key="4">
    <source>
        <dbReference type="ARBA" id="ARBA00022989"/>
    </source>
</evidence>
<keyword evidence="5" id="KW-0040">ANK repeat</keyword>
<keyword evidence="2 7" id="KW-0812">Transmembrane</keyword>
<dbReference type="GO" id="GO:0005886">
    <property type="term" value="C:plasma membrane"/>
    <property type="evidence" value="ECO:0007669"/>
    <property type="project" value="TreeGrafter"/>
</dbReference>
<evidence type="ECO:0000256" key="1">
    <source>
        <dbReference type="ARBA" id="ARBA00004141"/>
    </source>
</evidence>
<dbReference type="PANTHER" id="PTHR24186">
    <property type="entry name" value="PROTEIN PHOSPHATASE 1 REGULATORY SUBUNIT"/>
    <property type="match status" value="1"/>
</dbReference>
<dbReference type="Proteomes" id="UP000596660">
    <property type="component" value="Unplaced"/>
</dbReference>
<evidence type="ECO:0000256" key="6">
    <source>
        <dbReference type="ARBA" id="ARBA00023136"/>
    </source>
</evidence>
<evidence type="ECO:0000259" key="8">
    <source>
        <dbReference type="Pfam" id="PF13962"/>
    </source>
</evidence>
<dbReference type="PANTHER" id="PTHR24186:SF46">
    <property type="entry name" value="PROTEIN ACCELERATED CELL DEATH 6-LIKE"/>
    <property type="match status" value="1"/>
</dbReference>
<dbReference type="InterPro" id="IPR026961">
    <property type="entry name" value="PGG_dom"/>
</dbReference>
<dbReference type="InterPro" id="IPR036770">
    <property type="entry name" value="Ankyrin_rpt-contain_sf"/>
</dbReference>
<feature type="transmembrane region" description="Helical" evidence="7">
    <location>
        <begin position="519"/>
        <end position="544"/>
    </location>
</feature>
<keyword evidence="10" id="KW-1185">Reference proteome</keyword>
<reference evidence="9" key="2">
    <citation type="submission" date="2021-03" db="UniProtKB">
        <authorList>
            <consortium name="EnsemblPlants"/>
        </authorList>
    </citation>
    <scope>IDENTIFICATION</scope>
</reference>
<feature type="domain" description="PGG" evidence="8">
    <location>
        <begin position="475"/>
        <end position="582"/>
    </location>
</feature>
<dbReference type="Pfam" id="PF12796">
    <property type="entry name" value="Ank_2"/>
    <property type="match status" value="1"/>
</dbReference>
<keyword evidence="6 7" id="KW-0472">Membrane</keyword>
<evidence type="ECO:0000256" key="2">
    <source>
        <dbReference type="ARBA" id="ARBA00022692"/>
    </source>
</evidence>
<dbReference type="Pfam" id="PF13962">
    <property type="entry name" value="PGG"/>
    <property type="match status" value="1"/>
</dbReference>
<dbReference type="SUPFAM" id="SSF48403">
    <property type="entry name" value="Ankyrin repeat"/>
    <property type="match status" value="2"/>
</dbReference>
<dbReference type="InterPro" id="IPR002110">
    <property type="entry name" value="Ankyrin_rpt"/>
</dbReference>
<feature type="transmembrane region" description="Helical" evidence="7">
    <location>
        <begin position="556"/>
        <end position="582"/>
    </location>
</feature>
<reference evidence="9" key="1">
    <citation type="journal article" date="2017" name="Nature">
        <title>The genome of Chenopodium quinoa.</title>
        <authorList>
            <person name="Jarvis D.E."/>
            <person name="Ho Y.S."/>
            <person name="Lightfoot D.J."/>
            <person name="Schmoeckel S.M."/>
            <person name="Li B."/>
            <person name="Borm T.J.A."/>
            <person name="Ohyanagi H."/>
            <person name="Mineta K."/>
            <person name="Michell C.T."/>
            <person name="Saber N."/>
            <person name="Kharbatia N.M."/>
            <person name="Rupper R.R."/>
            <person name="Sharp A.R."/>
            <person name="Dally N."/>
            <person name="Boughton B.A."/>
            <person name="Woo Y.H."/>
            <person name="Gao G."/>
            <person name="Schijlen E.G.W.M."/>
            <person name="Guo X."/>
            <person name="Momin A.A."/>
            <person name="Negrao S."/>
            <person name="Al-Babili S."/>
            <person name="Gehring C."/>
            <person name="Roessner U."/>
            <person name="Jung C."/>
            <person name="Murphy K."/>
            <person name="Arold S.T."/>
            <person name="Gojobori T."/>
            <person name="van der Linden C.G."/>
            <person name="van Loo E.N."/>
            <person name="Jellen E.N."/>
            <person name="Maughan P.J."/>
            <person name="Tester M."/>
        </authorList>
    </citation>
    <scope>NUCLEOTIDE SEQUENCE [LARGE SCALE GENOMIC DNA]</scope>
    <source>
        <strain evidence="9">cv. PI 614886</strain>
    </source>
</reference>
<name>A0A803MI82_CHEQI</name>
<comment type="subcellular location">
    <subcellularLocation>
        <location evidence="1">Membrane</location>
        <topology evidence="1">Multi-pass membrane protein</topology>
    </subcellularLocation>
</comment>
<evidence type="ECO:0000313" key="9">
    <source>
        <dbReference type="EnsemblPlants" id="AUR62029830-RA:cds"/>
    </source>
</evidence>
<keyword evidence="3" id="KW-0677">Repeat</keyword>
<gene>
    <name evidence="9" type="primary">LOC110702837</name>
</gene>
<feature type="transmembrane region" description="Helical" evidence="7">
    <location>
        <begin position="480"/>
        <end position="499"/>
    </location>
</feature>
<proteinExistence type="predicted"/>
<feature type="transmembrane region" description="Helical" evidence="7">
    <location>
        <begin position="588"/>
        <end position="606"/>
    </location>
</feature>
<dbReference type="Gramene" id="AUR62029830-RA">
    <property type="protein sequence ID" value="AUR62029830-RA:cds"/>
    <property type="gene ID" value="AUR62029830"/>
</dbReference>
<organism evidence="9 10">
    <name type="scientific">Chenopodium quinoa</name>
    <name type="common">Quinoa</name>
    <dbReference type="NCBI Taxonomy" id="63459"/>
    <lineage>
        <taxon>Eukaryota</taxon>
        <taxon>Viridiplantae</taxon>
        <taxon>Streptophyta</taxon>
        <taxon>Embryophyta</taxon>
        <taxon>Tracheophyta</taxon>
        <taxon>Spermatophyta</taxon>
        <taxon>Magnoliopsida</taxon>
        <taxon>eudicotyledons</taxon>
        <taxon>Gunneridae</taxon>
        <taxon>Pentapetalae</taxon>
        <taxon>Caryophyllales</taxon>
        <taxon>Chenopodiaceae</taxon>
        <taxon>Chenopodioideae</taxon>
        <taxon>Atripliceae</taxon>
        <taxon>Chenopodium</taxon>
    </lineage>
</organism>
<evidence type="ECO:0000256" key="5">
    <source>
        <dbReference type="ARBA" id="ARBA00023043"/>
    </source>
</evidence>
<dbReference type="EnsemblPlants" id="AUR62029830-RA">
    <property type="protein sequence ID" value="AUR62029830-RA:cds"/>
    <property type="gene ID" value="AUR62029830"/>
</dbReference>
<evidence type="ECO:0000256" key="7">
    <source>
        <dbReference type="SAM" id="Phobius"/>
    </source>
</evidence>